<dbReference type="InterPro" id="IPR011650">
    <property type="entry name" value="Peptidase_M20_dimer"/>
</dbReference>
<name>A0A5A7N3K9_9PROT</name>
<dbReference type="PANTHER" id="PTHR43808">
    <property type="entry name" value="ACETYLORNITHINE DEACETYLASE"/>
    <property type="match status" value="1"/>
</dbReference>
<evidence type="ECO:0000259" key="4">
    <source>
        <dbReference type="Pfam" id="PF07687"/>
    </source>
</evidence>
<dbReference type="InterPro" id="IPR002933">
    <property type="entry name" value="Peptidase_M20"/>
</dbReference>
<organism evidence="5 6">
    <name type="scientific">Iodidimonas nitroreducens</name>
    <dbReference type="NCBI Taxonomy" id="1236968"/>
    <lineage>
        <taxon>Bacteria</taxon>
        <taxon>Pseudomonadati</taxon>
        <taxon>Pseudomonadota</taxon>
        <taxon>Alphaproteobacteria</taxon>
        <taxon>Iodidimonadales</taxon>
        <taxon>Iodidimonadaceae</taxon>
        <taxon>Iodidimonas</taxon>
    </lineage>
</organism>
<dbReference type="InterPro" id="IPR050072">
    <property type="entry name" value="Peptidase_M20A"/>
</dbReference>
<keyword evidence="2" id="KW-0378">Hydrolase</keyword>
<dbReference type="InterPro" id="IPR036264">
    <property type="entry name" value="Bact_exopeptidase_dim_dom"/>
</dbReference>
<evidence type="ECO:0000256" key="1">
    <source>
        <dbReference type="ARBA" id="ARBA00022723"/>
    </source>
</evidence>
<gene>
    <name evidence="5" type="ORF">JCM17846_03900</name>
</gene>
<dbReference type="GO" id="GO:0046872">
    <property type="term" value="F:metal ion binding"/>
    <property type="evidence" value="ECO:0007669"/>
    <property type="project" value="UniProtKB-KW"/>
</dbReference>
<comment type="caution">
    <text evidence="5">The sequence shown here is derived from an EMBL/GenBank/DDBJ whole genome shotgun (WGS) entry which is preliminary data.</text>
</comment>
<evidence type="ECO:0000313" key="5">
    <source>
        <dbReference type="EMBL" id="GER02708.1"/>
    </source>
</evidence>
<reference evidence="5 6" key="1">
    <citation type="submission" date="2019-09" db="EMBL/GenBank/DDBJ databases">
        <title>NBRP : Genome information of microbial organism related human and environment.</title>
        <authorList>
            <person name="Hattori M."/>
            <person name="Oshima K."/>
            <person name="Inaba H."/>
            <person name="Suda W."/>
            <person name="Sakamoto M."/>
            <person name="Iino T."/>
            <person name="Kitahara M."/>
            <person name="Oshida Y."/>
            <person name="Iida T."/>
            <person name="Kudo T."/>
            <person name="Itoh T."/>
            <person name="Ohkuma M."/>
        </authorList>
    </citation>
    <scope>NUCLEOTIDE SEQUENCE [LARGE SCALE GENOMIC DNA]</scope>
    <source>
        <strain evidence="5 6">Q-1</strain>
    </source>
</reference>
<feature type="domain" description="Peptidase M20 dimerisation" evidence="4">
    <location>
        <begin position="30"/>
        <end position="137"/>
    </location>
</feature>
<dbReference type="PANTHER" id="PTHR43808:SF31">
    <property type="entry name" value="N-ACETYL-L-CITRULLINE DEACETYLASE"/>
    <property type="match status" value="1"/>
</dbReference>
<accession>A0A5A7N3K9</accession>
<evidence type="ECO:0000256" key="3">
    <source>
        <dbReference type="ARBA" id="ARBA00023285"/>
    </source>
</evidence>
<dbReference type="Gene3D" id="3.30.70.360">
    <property type="match status" value="1"/>
</dbReference>
<dbReference type="Proteomes" id="UP000324996">
    <property type="component" value="Unassembled WGS sequence"/>
</dbReference>
<keyword evidence="6" id="KW-1185">Reference proteome</keyword>
<dbReference type="GO" id="GO:0008777">
    <property type="term" value="F:acetylornithine deacetylase activity"/>
    <property type="evidence" value="ECO:0007669"/>
    <property type="project" value="TreeGrafter"/>
</dbReference>
<keyword evidence="3" id="KW-0170">Cobalt</keyword>
<dbReference type="Gene3D" id="3.40.630.10">
    <property type="entry name" value="Zn peptidases"/>
    <property type="match status" value="1"/>
</dbReference>
<dbReference type="GO" id="GO:0006526">
    <property type="term" value="P:L-arginine biosynthetic process"/>
    <property type="evidence" value="ECO:0007669"/>
    <property type="project" value="TreeGrafter"/>
</dbReference>
<proteinExistence type="predicted"/>
<evidence type="ECO:0000256" key="2">
    <source>
        <dbReference type="ARBA" id="ARBA00022801"/>
    </source>
</evidence>
<evidence type="ECO:0000313" key="6">
    <source>
        <dbReference type="Proteomes" id="UP000324996"/>
    </source>
</evidence>
<dbReference type="SUPFAM" id="SSF53187">
    <property type="entry name" value="Zn-dependent exopeptidases"/>
    <property type="match status" value="1"/>
</dbReference>
<dbReference type="EMBL" id="BKCN01000001">
    <property type="protein sequence ID" value="GER02708.1"/>
    <property type="molecule type" value="Genomic_DNA"/>
</dbReference>
<dbReference type="Pfam" id="PF01546">
    <property type="entry name" value="Peptidase_M20"/>
    <property type="match status" value="1"/>
</dbReference>
<dbReference type="AlphaFoldDB" id="A0A5A7N3K9"/>
<dbReference type="Pfam" id="PF07687">
    <property type="entry name" value="M20_dimer"/>
    <property type="match status" value="1"/>
</dbReference>
<sequence length="244" mass="26426">MRSLVDHLAHLPIKPRFALIGEPTDMKLVTAHKGICVERTTIIGRAAHSSLPDEGANALFAAGAFLGYLDALAQELRAHQDARFEPPFTSINAGRMTGGAAVNIIADRAVIDWEFRPLPGIDPDQILDRVKSHAQKIILPRLQATAPEAEISFEQIARAPSLEADGSEDAEKLMRRLIGANESHAVSFTTEAGLFQKVSGIPAIVIGPGSIEQAHKPDEFVSLDQLQRARSMLEALIDYAEARA</sequence>
<protein>
    <recommendedName>
        <fullName evidence="4">Peptidase M20 dimerisation domain-containing protein</fullName>
    </recommendedName>
</protein>
<keyword evidence="1" id="KW-0479">Metal-binding</keyword>
<dbReference type="SUPFAM" id="SSF55031">
    <property type="entry name" value="Bacterial exopeptidase dimerisation domain"/>
    <property type="match status" value="1"/>
</dbReference>